<feature type="region of interest" description="Disordered" evidence="6">
    <location>
        <begin position="2079"/>
        <end position="2119"/>
    </location>
</feature>
<feature type="compositionally biased region" description="Basic and acidic residues" evidence="6">
    <location>
        <begin position="592"/>
        <end position="601"/>
    </location>
</feature>
<dbReference type="InterPro" id="IPR038718">
    <property type="entry name" value="SNF2-like_sf"/>
</dbReference>
<dbReference type="GO" id="GO:0004386">
    <property type="term" value="F:helicase activity"/>
    <property type="evidence" value="ECO:0007669"/>
    <property type="project" value="UniProtKB-KW"/>
</dbReference>
<dbReference type="Gene3D" id="3.30.40.10">
    <property type="entry name" value="Zinc/RING finger domain, C3HC4 (zinc finger)"/>
    <property type="match status" value="1"/>
</dbReference>
<dbReference type="EMBL" id="RXIC02000019">
    <property type="protein sequence ID" value="KAB1226339.1"/>
    <property type="molecule type" value="Genomic_DNA"/>
</dbReference>
<dbReference type="InterPro" id="IPR056882">
    <property type="entry name" value="MOM1_dom"/>
</dbReference>
<gene>
    <name evidence="9" type="ORF">CJ030_MR1G002809</name>
</gene>
<feature type="compositionally biased region" description="Basic and acidic residues" evidence="6">
    <location>
        <begin position="123"/>
        <end position="134"/>
    </location>
</feature>
<evidence type="ECO:0000256" key="6">
    <source>
        <dbReference type="SAM" id="MobiDB-lite"/>
    </source>
</evidence>
<dbReference type="InterPro" id="IPR011011">
    <property type="entry name" value="Znf_FYVE_PHD"/>
</dbReference>
<dbReference type="InterPro" id="IPR000330">
    <property type="entry name" value="SNF2_N"/>
</dbReference>
<keyword evidence="2" id="KW-0677">Repeat</keyword>
<keyword evidence="5" id="KW-0175">Coiled coil</keyword>
<dbReference type="Gene3D" id="3.40.50.300">
    <property type="entry name" value="P-loop containing nucleotide triphosphate hydrolases"/>
    <property type="match status" value="1"/>
</dbReference>
<keyword evidence="1" id="KW-0479">Metal-binding</keyword>
<dbReference type="SUPFAM" id="SSF52540">
    <property type="entry name" value="P-loop containing nucleoside triphosphate hydrolases"/>
    <property type="match status" value="2"/>
</dbReference>
<proteinExistence type="predicted"/>
<dbReference type="InterPro" id="IPR016197">
    <property type="entry name" value="Chromo-like_dom_sf"/>
</dbReference>
<feature type="region of interest" description="Disordered" evidence="6">
    <location>
        <begin position="1979"/>
        <end position="1998"/>
    </location>
</feature>
<dbReference type="PANTHER" id="PTHR35116">
    <property type="entry name" value="HELICASE PROTEIN MOM1"/>
    <property type="match status" value="1"/>
</dbReference>
<feature type="compositionally biased region" description="Polar residues" evidence="6">
    <location>
        <begin position="1"/>
        <end position="19"/>
    </location>
</feature>
<feature type="coiled-coil region" evidence="5">
    <location>
        <begin position="1501"/>
        <end position="1543"/>
    </location>
</feature>
<dbReference type="SMART" id="SM00298">
    <property type="entry name" value="CHROMO"/>
    <property type="match status" value="2"/>
</dbReference>
<protein>
    <submittedName>
        <fullName evidence="9">Helicase protein MOM1</fullName>
    </submittedName>
</protein>
<evidence type="ECO:0000259" key="8">
    <source>
        <dbReference type="PROSITE" id="PS51194"/>
    </source>
</evidence>
<feature type="compositionally biased region" description="Low complexity" evidence="6">
    <location>
        <begin position="29"/>
        <end position="40"/>
    </location>
</feature>
<feature type="domain" description="Chromo" evidence="7">
    <location>
        <begin position="440"/>
        <end position="506"/>
    </location>
</feature>
<dbReference type="SUPFAM" id="SSF57903">
    <property type="entry name" value="FYVE/PHD zinc finger"/>
    <property type="match status" value="1"/>
</dbReference>
<dbReference type="Pfam" id="PF25029">
    <property type="entry name" value="MOM1"/>
    <property type="match status" value="1"/>
</dbReference>
<feature type="compositionally biased region" description="Basic and acidic residues" evidence="6">
    <location>
        <begin position="142"/>
        <end position="151"/>
    </location>
</feature>
<dbReference type="InterPro" id="IPR013083">
    <property type="entry name" value="Znf_RING/FYVE/PHD"/>
</dbReference>
<comment type="caution">
    <text evidence="9">The sequence shown here is derived from an EMBL/GenBank/DDBJ whole genome shotgun (WGS) entry which is preliminary data.</text>
</comment>
<keyword evidence="3" id="KW-0863">Zinc-finger</keyword>
<dbReference type="Pfam" id="PF00176">
    <property type="entry name" value="SNF2-rel_dom"/>
    <property type="match status" value="1"/>
</dbReference>
<feature type="region of interest" description="Disordered" evidence="6">
    <location>
        <begin position="1"/>
        <end position="157"/>
    </location>
</feature>
<dbReference type="GO" id="GO:0008270">
    <property type="term" value="F:zinc ion binding"/>
    <property type="evidence" value="ECO:0007669"/>
    <property type="project" value="UniProtKB-KW"/>
</dbReference>
<dbReference type="OrthoDB" id="885191at2759"/>
<feature type="region of interest" description="Disordered" evidence="6">
    <location>
        <begin position="585"/>
        <end position="608"/>
    </location>
</feature>
<evidence type="ECO:0000256" key="2">
    <source>
        <dbReference type="ARBA" id="ARBA00022737"/>
    </source>
</evidence>
<keyword evidence="9" id="KW-0067">ATP-binding</keyword>
<evidence type="ECO:0000313" key="9">
    <source>
        <dbReference type="EMBL" id="KAB1226339.1"/>
    </source>
</evidence>
<feature type="compositionally biased region" description="Basic and acidic residues" evidence="6">
    <location>
        <begin position="80"/>
        <end position="101"/>
    </location>
</feature>
<accession>A0A6A1WM20</accession>
<organism evidence="9 10">
    <name type="scientific">Morella rubra</name>
    <name type="common">Chinese bayberry</name>
    <dbReference type="NCBI Taxonomy" id="262757"/>
    <lineage>
        <taxon>Eukaryota</taxon>
        <taxon>Viridiplantae</taxon>
        <taxon>Streptophyta</taxon>
        <taxon>Embryophyta</taxon>
        <taxon>Tracheophyta</taxon>
        <taxon>Spermatophyta</taxon>
        <taxon>Magnoliopsida</taxon>
        <taxon>eudicotyledons</taxon>
        <taxon>Gunneridae</taxon>
        <taxon>Pentapetalae</taxon>
        <taxon>rosids</taxon>
        <taxon>fabids</taxon>
        <taxon>Fagales</taxon>
        <taxon>Myricaceae</taxon>
        <taxon>Morella</taxon>
    </lineage>
</organism>
<dbReference type="PROSITE" id="PS51194">
    <property type="entry name" value="HELICASE_CTER"/>
    <property type="match status" value="1"/>
</dbReference>
<feature type="region of interest" description="Disordered" evidence="6">
    <location>
        <begin position="2148"/>
        <end position="2170"/>
    </location>
</feature>
<dbReference type="Gene3D" id="3.40.50.10810">
    <property type="entry name" value="Tandem AAA-ATPase domain"/>
    <property type="match status" value="1"/>
</dbReference>
<dbReference type="Pfam" id="PF00385">
    <property type="entry name" value="Chromo"/>
    <property type="match status" value="1"/>
</dbReference>
<keyword evidence="9" id="KW-0347">Helicase</keyword>
<dbReference type="InterPro" id="IPR001650">
    <property type="entry name" value="Helicase_C-like"/>
</dbReference>
<dbReference type="InterPro" id="IPR039322">
    <property type="entry name" value="MOM1"/>
</dbReference>
<dbReference type="GO" id="GO:0031507">
    <property type="term" value="P:heterochromatin formation"/>
    <property type="evidence" value="ECO:0007669"/>
    <property type="project" value="InterPro"/>
</dbReference>
<feature type="region of interest" description="Disordered" evidence="6">
    <location>
        <begin position="1720"/>
        <end position="1755"/>
    </location>
</feature>
<dbReference type="Gene3D" id="6.10.250.1310">
    <property type="match status" value="1"/>
</dbReference>
<dbReference type="Gene3D" id="2.40.50.40">
    <property type="match status" value="2"/>
</dbReference>
<dbReference type="GO" id="GO:0005524">
    <property type="term" value="F:ATP binding"/>
    <property type="evidence" value="ECO:0007669"/>
    <property type="project" value="InterPro"/>
</dbReference>
<feature type="domain" description="Helicase C-terminal" evidence="8">
    <location>
        <begin position="915"/>
        <end position="1077"/>
    </location>
</feature>
<evidence type="ECO:0000256" key="1">
    <source>
        <dbReference type="ARBA" id="ARBA00022723"/>
    </source>
</evidence>
<reference evidence="9 10" key="1">
    <citation type="journal article" date="2019" name="Plant Biotechnol. J.">
        <title>The red bayberry genome and genetic basis of sex determination.</title>
        <authorList>
            <person name="Jia H.M."/>
            <person name="Jia H.J."/>
            <person name="Cai Q.L."/>
            <person name="Wang Y."/>
            <person name="Zhao H.B."/>
            <person name="Yang W.F."/>
            <person name="Wang G.Y."/>
            <person name="Li Y.H."/>
            <person name="Zhan D.L."/>
            <person name="Shen Y.T."/>
            <person name="Niu Q.F."/>
            <person name="Chang L."/>
            <person name="Qiu J."/>
            <person name="Zhao L."/>
            <person name="Xie H.B."/>
            <person name="Fu W.Y."/>
            <person name="Jin J."/>
            <person name="Li X.W."/>
            <person name="Jiao Y."/>
            <person name="Zhou C.C."/>
            <person name="Tu T."/>
            <person name="Chai C.Y."/>
            <person name="Gao J.L."/>
            <person name="Fan L.J."/>
            <person name="van de Weg E."/>
            <person name="Wang J.Y."/>
            <person name="Gao Z.S."/>
        </authorList>
    </citation>
    <scope>NUCLEOTIDE SEQUENCE [LARGE SCALE GENOMIC DNA]</scope>
    <source>
        <tissue evidence="9">Leaves</tissue>
    </source>
</reference>
<keyword evidence="9" id="KW-0378">Hydrolase</keyword>
<feature type="domain" description="Chromo" evidence="7">
    <location>
        <begin position="513"/>
        <end position="589"/>
    </location>
</feature>
<keyword evidence="10" id="KW-1185">Reference proteome</keyword>
<dbReference type="InterPro" id="IPR023780">
    <property type="entry name" value="Chromo_domain"/>
</dbReference>
<evidence type="ECO:0000259" key="7">
    <source>
        <dbReference type="PROSITE" id="PS50013"/>
    </source>
</evidence>
<dbReference type="PANTHER" id="PTHR35116:SF2">
    <property type="entry name" value="ATP-DEPENDENT HELICASE FAMILY PROTEIN-RELATED"/>
    <property type="match status" value="1"/>
</dbReference>
<evidence type="ECO:0000256" key="4">
    <source>
        <dbReference type="ARBA" id="ARBA00022833"/>
    </source>
</evidence>
<evidence type="ECO:0000313" key="10">
    <source>
        <dbReference type="Proteomes" id="UP000516437"/>
    </source>
</evidence>
<keyword evidence="4" id="KW-0862">Zinc</keyword>
<evidence type="ECO:0000256" key="5">
    <source>
        <dbReference type="SAM" id="Coils"/>
    </source>
</evidence>
<feature type="compositionally biased region" description="Low complexity" evidence="6">
    <location>
        <begin position="103"/>
        <end position="120"/>
    </location>
</feature>
<feature type="region of interest" description="Disordered" evidence="6">
    <location>
        <begin position="189"/>
        <end position="214"/>
    </location>
</feature>
<sequence>MPNDTQSSGKINDNESNNSKGRHCSGKESTTSCSATSDSSGLRRSTREASLKRKIIPSPPCTRKSGRLDKQTPTSPTVNRKSERIEKKGMPSPLRRSERCKKLSSSSSSGSKISDRSLSSTDTEQKKGKKERSVKMLTLETKVGRREREDVESAPVKKKRMDARAYRALFKTQPKKVVAAAPHDWNRLDKSSQGGSYHRGVEVDEADDFSERREEKLREGSVGRAFDRALVIKDSSVHKFSKEIVEDNTRVEFCHPTQRHISADESCDSLDGHGMEVSKNAEAQSSYDAMEKDMSDGPQTAKVDCSTKETVQTSDLIDPMVKKKTLDRDSERCQEVMPLNGKRKSGDMDSDASAKIASNDICTSIADAVTSSSPGFESNDLVETCGSSCKRQRCCDGRGCGKTYHLSCLDPSLEDVPLGVWHCLACIRKKMELGVHSVSEGLESVWDEREVEVLDGLLKQKQFFVKYKGLAHAHNRWLPQSQVLHEAPWLIVKFGQKTQVMRWTTEWTLPRRLLRKRLLPSLRQCDKYYEGPAADYPDGCYEWLVKWRGLSYEHATWELENAPFLISPEGQGLIKDYENRRKKAKLTSGGDKLPERKKGSLHELSPLRPGDTPGFDNTHLDYVNKLCEFWHKAKNAVVIDDQEHVVKAITFILSLQPDVHRPFLIISPFLSLNSWDHEFFHLAPSLDVVVYSGNKDTRKSIRTLEFCEEGSCPLFQVLISSPEVIIMDVNILKCIQWEAIIVDESQRSTISCFEHIKMLHTDRRLLLVNGQLKDSKDEYLKLLSLLDFQCDLYNSDALITSSSDNIGKLRERFSSYIAYERKLDSSRFLEYWVPAPLSNVQLEQYCAILLSNSIALRSFSKHDSVGVLRNILISARKCCDHPYLVDPSLRTLLTKGLQEVGYLDVEIKASGKLQVLDMMLREMKKQGLKVLILFQTISGSGRDSLGDILDDFLSQRFGLDSYERVEMGVIPSKKGAALNRFNKKEWGRFIFLLEFHACLPSIKLSSVDAVIIFDSDWTPINNLKALRRITVDPQLGQIKVFRLYSSFTVEENVLILAKQNKVIDSLENISRSTSNMLLMMGVSHLFDSLDRFHGDDSAGSTANKVSEKSLLNIVQEFLSVLKNSEHTDSSNSSMILKVQQAGGTYSTSFPLPGELTAPLSGELQAHLFWTKLLEEKQYQWKYADGSSQRIRKRAQHELPKRPEVENDAVVKKLKKVLNNNVDPCFLIPGREGEERSIISGDKDGVDIVTESLPRSIALVKDNLHAHHAATAPESPNSISEFLEGNTVELEERKNLCDTEKSRHRLLKLQIEKLCPILQLSPWCSLRILMHVLLKQEDIKRMVEKFLEYVMNNHYVNVNEEPARMLQAFQISLCWTAASFLNHKVDHKESLSRAKQHLSFDCSRAQVNYVNSLLQCLKNLFLYRTGSFKIAESPNISKLPSKCVTNEHSRARLPQSTLNVQKEKGQVEALSMHQECTDKQILHQPGLTLEFQLAQKDISKSISEIQKKCAKHLKKLIQKQQEEKEEIKRTAKEEKAQLEKKQRMESAIIHNCFQSNASMRIDKLKMLDNEYSRRIELLECQVEKRLKHLEERQLIARKNLIDWEAHWVEKVKSWAQVELLNKISSNEPGGGMKCLKTGEQVRACDIPGNGALLSDHILEEHSSDITLDSLPSKGLGCYGTQETVPEKAVETSALLPRLYTGSGDLSTTASESLSATVIENSNKAVRSGDDQVQVDPVNPYSKEPNPGESSPSKPDMEVLIGLPETVNSSAGAVDFSPLNLSSSEEHRATSEMSCGEFPLHVPEIAVLSKSQQNGISMNQPSKEHTTEGSSVPGEGVISGVLGTVNTTDDLDNPFSVSLSEGGQTPDGAKSSMPDAEARLGICQTAPGIVVEVNETNNQNSKAYAVVADDLIWTILSLFFHAARVHSALKLSMRFIVALLKGYLFIKKRRHENLFDQKALQDECTPSPASTRLAIGDEPAKEMRNSLQQAEPSVSHHDDTVPSNQLNGAAPRIEPVTQIHLLSSADSGSGDEPTNEMWNILQQVEPSVSHHDDAVSSNQLNDAAPRIEEPVMQIQLLSCADSHSGDEPANEMRNSLQQVEPSVAHHDDAVPSNQLNDAAPRIERVTQIQLLSSADSRAGDELANEMRNSFQQVEPSVSHHDNAVPSNQLNDEAPRIEPMMQIQPLSSADSPSGNNESFLPSAGGVEHRLSIEGHTSNQIAQTSTELVDNIVEISDQAVLQRATSCTLHLSVAAPISGLGARFQGTMTIPSTSEITNHPMQTSPPVAYCLPMLSYPDPLQIESERIRKETEQTIKVHEDTKLQLKTDCEKEIDEAVSQIRRKYETKIQEMEAEFLLKKKEMDANQNSVLMNKILAEAFRYKFMDPRLHGSSGIQQDMNPNFMQQLVQLSTQQNARGSTLIAGQSSSDLSAASLQTTSAPAANLQTIPLTGGHRITRPPAQTFHPPSAVFSSIPTRPLNIGSIFPPTGNLQIGSEIRAPAPHMQPFRPSTTTCAACLPSLPCVLPSQQVPSQQAPSYPNMVSPALPHLPPRAALPTYQTDPHNWVQRSEIAGVLPALPNSSLSALDLFMDVDRLPGPNLPNLALPPDSRSDFNSQNLTAFSTSSTRVNAVRTGGALDVVCLSDDD</sequence>
<dbReference type="InterPro" id="IPR027417">
    <property type="entry name" value="P-loop_NTPase"/>
</dbReference>
<keyword evidence="9" id="KW-0547">Nucleotide-binding</keyword>
<dbReference type="PROSITE" id="PS50013">
    <property type="entry name" value="CHROMO_2"/>
    <property type="match status" value="2"/>
</dbReference>
<evidence type="ECO:0000256" key="3">
    <source>
        <dbReference type="ARBA" id="ARBA00022771"/>
    </source>
</evidence>
<dbReference type="InterPro" id="IPR000953">
    <property type="entry name" value="Chromo/chromo_shadow_dom"/>
</dbReference>
<name>A0A6A1WM20_9ROSI</name>
<dbReference type="Proteomes" id="UP000516437">
    <property type="component" value="Chromosome 1"/>
</dbReference>
<dbReference type="SUPFAM" id="SSF54160">
    <property type="entry name" value="Chromo domain-like"/>
    <property type="match status" value="2"/>
</dbReference>
<feature type="region of interest" description="Disordered" evidence="6">
    <location>
        <begin position="1812"/>
        <end position="1832"/>
    </location>
</feature>